<evidence type="ECO:0000313" key="1">
    <source>
        <dbReference type="EMBL" id="JAH00030.1"/>
    </source>
</evidence>
<dbReference type="AlphaFoldDB" id="A0A0E9P7K2"/>
<sequence length="25" mass="2751">MSTATDTAVWIERILDGTKKNSTVL</sequence>
<dbReference type="EMBL" id="GBXM01108547">
    <property type="protein sequence ID" value="JAH00030.1"/>
    <property type="molecule type" value="Transcribed_RNA"/>
</dbReference>
<reference evidence="1" key="1">
    <citation type="submission" date="2014-11" db="EMBL/GenBank/DDBJ databases">
        <authorList>
            <person name="Amaro Gonzalez C."/>
        </authorList>
    </citation>
    <scope>NUCLEOTIDE SEQUENCE</scope>
</reference>
<protein>
    <submittedName>
        <fullName evidence="1">Uncharacterized protein</fullName>
    </submittedName>
</protein>
<reference evidence="1" key="2">
    <citation type="journal article" date="2015" name="Fish Shellfish Immunol.">
        <title>Early steps in the European eel (Anguilla anguilla)-Vibrio vulnificus interaction in the gills: Role of the RtxA13 toxin.</title>
        <authorList>
            <person name="Callol A."/>
            <person name="Pajuelo D."/>
            <person name="Ebbesson L."/>
            <person name="Teles M."/>
            <person name="MacKenzie S."/>
            <person name="Amaro C."/>
        </authorList>
    </citation>
    <scope>NUCLEOTIDE SEQUENCE</scope>
</reference>
<organism evidence="1">
    <name type="scientific">Anguilla anguilla</name>
    <name type="common">European freshwater eel</name>
    <name type="synonym">Muraena anguilla</name>
    <dbReference type="NCBI Taxonomy" id="7936"/>
    <lineage>
        <taxon>Eukaryota</taxon>
        <taxon>Metazoa</taxon>
        <taxon>Chordata</taxon>
        <taxon>Craniata</taxon>
        <taxon>Vertebrata</taxon>
        <taxon>Euteleostomi</taxon>
        <taxon>Actinopterygii</taxon>
        <taxon>Neopterygii</taxon>
        <taxon>Teleostei</taxon>
        <taxon>Anguilliformes</taxon>
        <taxon>Anguillidae</taxon>
        <taxon>Anguilla</taxon>
    </lineage>
</organism>
<accession>A0A0E9P7K2</accession>
<name>A0A0E9P7K2_ANGAN</name>
<proteinExistence type="predicted"/>